<evidence type="ECO:0000313" key="3">
    <source>
        <dbReference type="Proteomes" id="UP001479436"/>
    </source>
</evidence>
<comment type="caution">
    <text evidence="2">The sequence shown here is derived from an EMBL/GenBank/DDBJ whole genome shotgun (WGS) entry which is preliminary data.</text>
</comment>
<dbReference type="Proteomes" id="UP001479436">
    <property type="component" value="Unassembled WGS sequence"/>
</dbReference>
<gene>
    <name evidence="2" type="ORF">K7432_013310</name>
</gene>
<keyword evidence="3" id="KW-1185">Reference proteome</keyword>
<organism evidence="2 3">
    <name type="scientific">Basidiobolus ranarum</name>
    <dbReference type="NCBI Taxonomy" id="34480"/>
    <lineage>
        <taxon>Eukaryota</taxon>
        <taxon>Fungi</taxon>
        <taxon>Fungi incertae sedis</taxon>
        <taxon>Zoopagomycota</taxon>
        <taxon>Entomophthoromycotina</taxon>
        <taxon>Basidiobolomycetes</taxon>
        <taxon>Basidiobolales</taxon>
        <taxon>Basidiobolaceae</taxon>
        <taxon>Basidiobolus</taxon>
    </lineage>
</organism>
<dbReference type="InterPro" id="IPR040183">
    <property type="entry name" value="THUMPD1-like"/>
</dbReference>
<name>A0ABR2WJH7_9FUNG</name>
<reference evidence="2 3" key="1">
    <citation type="submission" date="2023-04" db="EMBL/GenBank/DDBJ databases">
        <title>Genome of Basidiobolus ranarum AG-B5.</title>
        <authorList>
            <person name="Stajich J.E."/>
            <person name="Carter-House D."/>
            <person name="Gryganskyi A."/>
        </authorList>
    </citation>
    <scope>NUCLEOTIDE SEQUENCE [LARGE SCALE GENOMIC DNA]</scope>
    <source>
        <strain evidence="2 3">AG-B5</strain>
    </source>
</reference>
<dbReference type="PANTHER" id="PTHR13452:SF10">
    <property type="entry name" value="THUMP DOMAIN-CONTAINING PROTEIN 1"/>
    <property type="match status" value="1"/>
</dbReference>
<evidence type="ECO:0008006" key="4">
    <source>
        <dbReference type="Google" id="ProtNLM"/>
    </source>
</evidence>
<protein>
    <recommendedName>
        <fullName evidence="4">Thump domain-containing protein</fullName>
    </recommendedName>
</protein>
<proteinExistence type="predicted"/>
<dbReference type="PANTHER" id="PTHR13452">
    <property type="entry name" value="THUMP DOMAIN CONTAINING PROTEIN 1-RELATED"/>
    <property type="match status" value="1"/>
</dbReference>
<evidence type="ECO:0000256" key="1">
    <source>
        <dbReference type="SAM" id="MobiDB-lite"/>
    </source>
</evidence>
<accession>A0ABR2WJH7</accession>
<evidence type="ECO:0000313" key="2">
    <source>
        <dbReference type="EMBL" id="KAK9761642.1"/>
    </source>
</evidence>
<dbReference type="EMBL" id="JASJQH010001290">
    <property type="protein sequence ID" value="KAK9761642.1"/>
    <property type="molecule type" value="Genomic_DNA"/>
</dbReference>
<feature type="region of interest" description="Disordered" evidence="1">
    <location>
        <begin position="1"/>
        <end position="20"/>
    </location>
</feature>
<sequence>MSGAKRSLNRSDQKKKRAKKFACSKEKFSNPGNFQVDPGVFGFFVTCPRHKERACVSEMYAVLSEYADKLYSSEKTDTAEESKEEPQEISVEDEIANELAEMKKTAHKDKRFANLNTQVDCGIYLVFYDFCMLYLTPHVVVFIKAKEPVVPTDLAAYILKDLKETGVKKTRYRELSNRQNKAENFIKCFFSSDFHFA</sequence>